<dbReference type="GO" id="GO:0005524">
    <property type="term" value="F:ATP binding"/>
    <property type="evidence" value="ECO:0007669"/>
    <property type="project" value="UniProtKB-KW"/>
</dbReference>
<evidence type="ECO:0000313" key="10">
    <source>
        <dbReference type="Proteomes" id="UP000630660"/>
    </source>
</evidence>
<organism evidence="9 10">
    <name type="scientific">candidate division WOR-3 bacterium</name>
    <dbReference type="NCBI Taxonomy" id="2052148"/>
    <lineage>
        <taxon>Bacteria</taxon>
        <taxon>Bacteria division WOR-3</taxon>
    </lineage>
</organism>
<dbReference type="GO" id="GO:0003848">
    <property type="term" value="F:2-amino-4-hydroxy-6-hydroxymethyldihydropteridine diphosphokinase activity"/>
    <property type="evidence" value="ECO:0007669"/>
    <property type="project" value="UniProtKB-EC"/>
</dbReference>
<dbReference type="EC" id="2.7.6.3" evidence="2"/>
<evidence type="ECO:0000256" key="5">
    <source>
        <dbReference type="ARBA" id="ARBA00022777"/>
    </source>
</evidence>
<keyword evidence="3 9" id="KW-0808">Transferase</keyword>
<evidence type="ECO:0000256" key="3">
    <source>
        <dbReference type="ARBA" id="ARBA00022679"/>
    </source>
</evidence>
<evidence type="ECO:0000256" key="6">
    <source>
        <dbReference type="ARBA" id="ARBA00022840"/>
    </source>
</evidence>
<evidence type="ECO:0000256" key="7">
    <source>
        <dbReference type="ARBA" id="ARBA00022909"/>
    </source>
</evidence>
<dbReference type="InterPro" id="IPR035907">
    <property type="entry name" value="Hppk_sf"/>
</dbReference>
<keyword evidence="5" id="KW-0418">Kinase</keyword>
<sequence length="156" mass="18245">MYLSLGSNLGRREKWLRKAFELLEQGGVRILKRSSIYRTLPRDFRLQPSFLNQVLKASTTLSAEDVMHLIRRIEHRIGRFRPFPDSPRKIDIDLLFYNNTIMQTSTLTIPHPRIAVRSFVLVPLAEIAPLLIHPVLKISVLEMLRREGCKGVMRWR</sequence>
<dbReference type="GO" id="GO:0016301">
    <property type="term" value="F:kinase activity"/>
    <property type="evidence" value="ECO:0007669"/>
    <property type="project" value="UniProtKB-KW"/>
</dbReference>
<gene>
    <name evidence="9" type="primary">folK</name>
    <name evidence="9" type="ORF">GF359_05375</name>
</gene>
<evidence type="ECO:0000256" key="2">
    <source>
        <dbReference type="ARBA" id="ARBA00013253"/>
    </source>
</evidence>
<evidence type="ECO:0000256" key="4">
    <source>
        <dbReference type="ARBA" id="ARBA00022741"/>
    </source>
</evidence>
<dbReference type="PANTHER" id="PTHR43071">
    <property type="entry name" value="2-AMINO-4-HYDROXY-6-HYDROXYMETHYLDIHYDROPTERIDINE PYROPHOSPHOKINASE"/>
    <property type="match status" value="1"/>
</dbReference>
<comment type="pathway">
    <text evidence="1">Cofactor biosynthesis; tetrahydrofolate biosynthesis; 2-amino-4-hydroxy-6-hydroxymethyl-7,8-dihydropteridine diphosphate from 7,8-dihydroneopterin triphosphate: step 4/4.</text>
</comment>
<dbReference type="SUPFAM" id="SSF55083">
    <property type="entry name" value="6-hydroxymethyl-7,8-dihydropterin pyrophosphokinase, HPPK"/>
    <property type="match status" value="1"/>
</dbReference>
<protein>
    <recommendedName>
        <fullName evidence="2">2-amino-4-hydroxy-6-hydroxymethyldihydropteridine diphosphokinase</fullName>
        <ecNumber evidence="2">2.7.6.3</ecNumber>
    </recommendedName>
</protein>
<dbReference type="Gene3D" id="3.30.70.560">
    <property type="entry name" value="7,8-Dihydro-6-hydroxymethylpterin-pyrophosphokinase HPPK"/>
    <property type="match status" value="1"/>
</dbReference>
<dbReference type="Proteomes" id="UP000630660">
    <property type="component" value="Unassembled WGS sequence"/>
</dbReference>
<evidence type="ECO:0000313" key="9">
    <source>
        <dbReference type="EMBL" id="MBD3364626.1"/>
    </source>
</evidence>
<dbReference type="PANTHER" id="PTHR43071:SF1">
    <property type="entry name" value="2-AMINO-4-HYDROXY-6-HYDROXYMETHYLDIHYDROPTERIDINE PYROPHOSPHOKINASE"/>
    <property type="match status" value="1"/>
</dbReference>
<accession>A0A9D5KBB4</accession>
<evidence type="ECO:0000259" key="8">
    <source>
        <dbReference type="Pfam" id="PF01288"/>
    </source>
</evidence>
<dbReference type="EMBL" id="WJKJ01000170">
    <property type="protein sequence ID" value="MBD3364626.1"/>
    <property type="molecule type" value="Genomic_DNA"/>
</dbReference>
<reference evidence="9" key="1">
    <citation type="submission" date="2019-11" db="EMBL/GenBank/DDBJ databases">
        <title>Microbial mats filling the niche in hypersaline microbial mats.</title>
        <authorList>
            <person name="Wong H.L."/>
            <person name="Macleod F.I."/>
            <person name="White R.A. III"/>
            <person name="Burns B.P."/>
        </authorList>
    </citation>
    <scope>NUCLEOTIDE SEQUENCE</scope>
    <source>
        <strain evidence="9">Bin_327</strain>
    </source>
</reference>
<dbReference type="Pfam" id="PF01288">
    <property type="entry name" value="HPPK"/>
    <property type="match status" value="1"/>
</dbReference>
<name>A0A9D5KBB4_UNCW3</name>
<feature type="domain" description="7,8-dihydro-6-hydroxymethylpterin-pyrophosphokinase" evidence="8">
    <location>
        <begin position="2"/>
        <end position="129"/>
    </location>
</feature>
<dbReference type="GO" id="GO:0046656">
    <property type="term" value="P:folic acid biosynthetic process"/>
    <property type="evidence" value="ECO:0007669"/>
    <property type="project" value="UniProtKB-KW"/>
</dbReference>
<dbReference type="AlphaFoldDB" id="A0A9D5KBB4"/>
<proteinExistence type="predicted"/>
<dbReference type="InterPro" id="IPR000550">
    <property type="entry name" value="Hppk"/>
</dbReference>
<keyword evidence="6" id="KW-0067">ATP-binding</keyword>
<comment type="caution">
    <text evidence="9">The sequence shown here is derived from an EMBL/GenBank/DDBJ whole genome shotgun (WGS) entry which is preliminary data.</text>
</comment>
<dbReference type="CDD" id="cd00483">
    <property type="entry name" value="HPPK"/>
    <property type="match status" value="1"/>
</dbReference>
<keyword evidence="4" id="KW-0547">Nucleotide-binding</keyword>
<keyword evidence="7" id="KW-0289">Folate biosynthesis</keyword>
<dbReference type="NCBIfam" id="TIGR01498">
    <property type="entry name" value="folK"/>
    <property type="match status" value="1"/>
</dbReference>
<evidence type="ECO:0000256" key="1">
    <source>
        <dbReference type="ARBA" id="ARBA00005051"/>
    </source>
</evidence>